<proteinExistence type="predicted"/>
<evidence type="ECO:0000313" key="2">
    <source>
        <dbReference type="Proteomes" id="UP000297703"/>
    </source>
</evidence>
<reference evidence="1 2" key="1">
    <citation type="submission" date="2019-04" db="EMBL/GenBank/DDBJ databases">
        <title>Draft genome of the big-headed turtle Platysternon megacephalum.</title>
        <authorList>
            <person name="Gong S."/>
        </authorList>
    </citation>
    <scope>NUCLEOTIDE SEQUENCE [LARGE SCALE GENOMIC DNA]</scope>
    <source>
        <strain evidence="1">DO16091913</strain>
        <tissue evidence="1">Muscle</tissue>
    </source>
</reference>
<organism evidence="1 2">
    <name type="scientific">Platysternon megacephalum</name>
    <name type="common">big-headed turtle</name>
    <dbReference type="NCBI Taxonomy" id="55544"/>
    <lineage>
        <taxon>Eukaryota</taxon>
        <taxon>Metazoa</taxon>
        <taxon>Chordata</taxon>
        <taxon>Craniata</taxon>
        <taxon>Vertebrata</taxon>
        <taxon>Euteleostomi</taxon>
        <taxon>Archelosauria</taxon>
        <taxon>Testudinata</taxon>
        <taxon>Testudines</taxon>
        <taxon>Cryptodira</taxon>
        <taxon>Durocryptodira</taxon>
        <taxon>Testudinoidea</taxon>
        <taxon>Platysternidae</taxon>
        <taxon>Platysternon</taxon>
    </lineage>
</organism>
<sequence length="109" mass="12367">MGLFIEAVTCSRMPVMYIIALQRNSFCGIKISTSVIFNLHAPCSLCRNQLRCNFRTAVTFCFLCVASEGMKTTVRETQLKLEPEGDLFRNELGFHLVTTKLSLIQRKSK</sequence>
<dbReference type="AlphaFoldDB" id="A0A4D9DKC7"/>
<comment type="caution">
    <text evidence="1">The sequence shown here is derived from an EMBL/GenBank/DDBJ whole genome shotgun (WGS) entry which is preliminary data.</text>
</comment>
<name>A0A4D9DKC7_9SAUR</name>
<gene>
    <name evidence="1" type="ORF">DR999_PMT21564</name>
</gene>
<protein>
    <submittedName>
        <fullName evidence="1">Circadian-associated transcriptional repressor</fullName>
    </submittedName>
</protein>
<reference evidence="1 2" key="2">
    <citation type="submission" date="2019-04" db="EMBL/GenBank/DDBJ databases">
        <title>The genome sequence of big-headed turtle.</title>
        <authorList>
            <person name="Gong S."/>
        </authorList>
    </citation>
    <scope>NUCLEOTIDE SEQUENCE [LARGE SCALE GENOMIC DNA]</scope>
    <source>
        <strain evidence="1">DO16091913</strain>
        <tissue evidence="1">Muscle</tissue>
    </source>
</reference>
<keyword evidence="2" id="KW-1185">Reference proteome</keyword>
<dbReference type="Proteomes" id="UP000297703">
    <property type="component" value="Unassembled WGS sequence"/>
</dbReference>
<dbReference type="EMBL" id="QXTE01000619">
    <property type="protein sequence ID" value="TFJ96647.1"/>
    <property type="molecule type" value="Genomic_DNA"/>
</dbReference>
<evidence type="ECO:0000313" key="1">
    <source>
        <dbReference type="EMBL" id="TFJ96647.1"/>
    </source>
</evidence>
<accession>A0A4D9DKC7</accession>